<evidence type="ECO:0000259" key="8">
    <source>
        <dbReference type="PROSITE" id="PS51462"/>
    </source>
</evidence>
<dbReference type="PROSITE" id="PS51462">
    <property type="entry name" value="NUDIX"/>
    <property type="match status" value="1"/>
</dbReference>
<keyword evidence="3" id="KW-0479">Metal-binding</keyword>
<evidence type="ECO:0000313" key="10">
    <source>
        <dbReference type="Proteomes" id="UP000648075"/>
    </source>
</evidence>
<evidence type="ECO:0000256" key="2">
    <source>
        <dbReference type="ARBA" id="ARBA00001946"/>
    </source>
</evidence>
<sequence>MAGRVRQDGAIMPLAPASAPSTSPSAGPLRLEGTNVVPAATVVVFRRAANGGPPELLMLQRSGKMRFAAQALVFPGGRIDPADRSLAALLMPDADPELAAARVAAVRETLEEAGLLIGARAKLDKATVAAARAMLIERGELAPVLDHFGIELMPQAFPLFAHWCPLWDRAFDTRFFLYDMGTGAVELTVDETENTHLFWTSAANALAAVANGSAHAIFPTLRNLERLAQYPDFAAAVDDIARRTVKRIHPRRVTIDGIEYREIDDTQGYPVVREPIPEDELRG</sequence>
<organism evidence="9 10">
    <name type="scientific">Novosphingobium colocasiae</name>
    <dbReference type="NCBI Taxonomy" id="1256513"/>
    <lineage>
        <taxon>Bacteria</taxon>
        <taxon>Pseudomonadati</taxon>
        <taxon>Pseudomonadota</taxon>
        <taxon>Alphaproteobacteria</taxon>
        <taxon>Sphingomonadales</taxon>
        <taxon>Sphingomonadaceae</taxon>
        <taxon>Novosphingobium</taxon>
    </lineage>
</organism>
<evidence type="ECO:0000256" key="7">
    <source>
        <dbReference type="SAM" id="MobiDB-lite"/>
    </source>
</evidence>
<accession>A0A918PMJ1</accession>
<evidence type="ECO:0000256" key="3">
    <source>
        <dbReference type="ARBA" id="ARBA00022723"/>
    </source>
</evidence>
<dbReference type="GO" id="GO:0016818">
    <property type="term" value="F:hydrolase activity, acting on acid anhydrides, in phosphorus-containing anhydrides"/>
    <property type="evidence" value="ECO:0007669"/>
    <property type="project" value="InterPro"/>
</dbReference>
<protein>
    <submittedName>
        <fullName evidence="9">NUDIX hydrolase</fullName>
    </submittedName>
</protein>
<gene>
    <name evidence="9" type="ORF">GCM10011614_32740</name>
</gene>
<evidence type="ECO:0000256" key="1">
    <source>
        <dbReference type="ARBA" id="ARBA00001936"/>
    </source>
</evidence>
<feature type="region of interest" description="Disordered" evidence="7">
    <location>
        <begin position="1"/>
        <end position="27"/>
    </location>
</feature>
<reference evidence="9" key="1">
    <citation type="journal article" date="2014" name="Int. J. Syst. Evol. Microbiol.">
        <title>Complete genome sequence of Corynebacterium casei LMG S-19264T (=DSM 44701T), isolated from a smear-ripened cheese.</title>
        <authorList>
            <consortium name="US DOE Joint Genome Institute (JGI-PGF)"/>
            <person name="Walter F."/>
            <person name="Albersmeier A."/>
            <person name="Kalinowski J."/>
            <person name="Ruckert C."/>
        </authorList>
    </citation>
    <scope>NUCLEOTIDE SEQUENCE</scope>
    <source>
        <strain evidence="9">KCTC 32255</strain>
    </source>
</reference>
<evidence type="ECO:0000256" key="4">
    <source>
        <dbReference type="ARBA" id="ARBA00022801"/>
    </source>
</evidence>
<evidence type="ECO:0000256" key="6">
    <source>
        <dbReference type="ARBA" id="ARBA00023211"/>
    </source>
</evidence>
<dbReference type="InterPro" id="IPR015797">
    <property type="entry name" value="NUDIX_hydrolase-like_dom_sf"/>
</dbReference>
<comment type="cofactor">
    <cofactor evidence="2">
        <name>Mg(2+)</name>
        <dbReference type="ChEBI" id="CHEBI:18420"/>
    </cofactor>
</comment>
<name>A0A918PMJ1_9SPHN</name>
<keyword evidence="4 9" id="KW-0378">Hydrolase</keyword>
<dbReference type="Proteomes" id="UP000648075">
    <property type="component" value="Unassembled WGS sequence"/>
</dbReference>
<comment type="caution">
    <text evidence="9">The sequence shown here is derived from an EMBL/GenBank/DDBJ whole genome shotgun (WGS) entry which is preliminary data.</text>
</comment>
<proteinExistence type="predicted"/>
<feature type="compositionally biased region" description="Low complexity" evidence="7">
    <location>
        <begin position="13"/>
        <end position="26"/>
    </location>
</feature>
<evidence type="ECO:0000256" key="5">
    <source>
        <dbReference type="ARBA" id="ARBA00022842"/>
    </source>
</evidence>
<evidence type="ECO:0000313" key="9">
    <source>
        <dbReference type="EMBL" id="GGZ15288.1"/>
    </source>
</evidence>
<dbReference type="SUPFAM" id="SSF55811">
    <property type="entry name" value="Nudix"/>
    <property type="match status" value="1"/>
</dbReference>
<dbReference type="Gene3D" id="3.90.79.10">
    <property type="entry name" value="Nucleoside Triphosphate Pyrophosphohydrolase"/>
    <property type="match status" value="1"/>
</dbReference>
<dbReference type="InterPro" id="IPR039121">
    <property type="entry name" value="NUDT19"/>
</dbReference>
<keyword evidence="5" id="KW-0460">Magnesium</keyword>
<dbReference type="PANTHER" id="PTHR12318">
    <property type="entry name" value="TESTOSTERONE-REGULATED PROTEIN RP2"/>
    <property type="match status" value="1"/>
</dbReference>
<dbReference type="AlphaFoldDB" id="A0A918PMJ1"/>
<reference evidence="9" key="2">
    <citation type="submission" date="2020-09" db="EMBL/GenBank/DDBJ databases">
        <authorList>
            <person name="Sun Q."/>
            <person name="Kim S."/>
        </authorList>
    </citation>
    <scope>NUCLEOTIDE SEQUENCE</scope>
    <source>
        <strain evidence="9">KCTC 32255</strain>
    </source>
</reference>
<dbReference type="PANTHER" id="PTHR12318:SF0">
    <property type="entry name" value="ACYL-COENZYME A DIPHOSPHATASE NUDT19"/>
    <property type="match status" value="1"/>
</dbReference>
<dbReference type="GO" id="GO:0046872">
    <property type="term" value="F:metal ion binding"/>
    <property type="evidence" value="ECO:0007669"/>
    <property type="project" value="UniProtKB-KW"/>
</dbReference>
<feature type="domain" description="Nudix hydrolase" evidence="8">
    <location>
        <begin position="35"/>
        <end position="222"/>
    </location>
</feature>
<keyword evidence="10" id="KW-1185">Reference proteome</keyword>
<dbReference type="EMBL" id="BMZA01000021">
    <property type="protein sequence ID" value="GGZ15288.1"/>
    <property type="molecule type" value="Genomic_DNA"/>
</dbReference>
<dbReference type="InterPro" id="IPR000086">
    <property type="entry name" value="NUDIX_hydrolase_dom"/>
</dbReference>
<comment type="cofactor">
    <cofactor evidence="1">
        <name>Mn(2+)</name>
        <dbReference type="ChEBI" id="CHEBI:29035"/>
    </cofactor>
</comment>
<keyword evidence="6" id="KW-0464">Manganese</keyword>